<dbReference type="PANTHER" id="PTHR41523:SF8">
    <property type="entry name" value="ETHYLENE RESPONSE SENSOR PROTEIN"/>
    <property type="match status" value="1"/>
</dbReference>
<evidence type="ECO:0000256" key="6">
    <source>
        <dbReference type="ARBA" id="ARBA00022630"/>
    </source>
</evidence>
<gene>
    <name evidence="20" type="ORF">N177_0793</name>
</gene>
<proteinExistence type="predicted"/>
<dbReference type="SMART" id="SM00911">
    <property type="entry name" value="HWE_HK"/>
    <property type="match status" value="1"/>
</dbReference>
<dbReference type="PROSITE" id="PS50110">
    <property type="entry name" value="RESPONSE_REGULATORY"/>
    <property type="match status" value="1"/>
</dbReference>
<feature type="transmembrane region" description="Helical" evidence="16">
    <location>
        <begin position="327"/>
        <end position="348"/>
    </location>
</feature>
<evidence type="ECO:0000256" key="7">
    <source>
        <dbReference type="ARBA" id="ARBA00022643"/>
    </source>
</evidence>
<dbReference type="InterPro" id="IPR036890">
    <property type="entry name" value="HATPase_C_sf"/>
</dbReference>
<evidence type="ECO:0000256" key="11">
    <source>
        <dbReference type="ARBA" id="ARBA00022777"/>
    </source>
</evidence>
<dbReference type="InterPro" id="IPR000014">
    <property type="entry name" value="PAS"/>
</dbReference>
<feature type="domain" description="Response regulatory" evidence="17">
    <location>
        <begin position="744"/>
        <end position="855"/>
    </location>
</feature>
<feature type="domain" description="HAMP" evidence="19">
    <location>
        <begin position="346"/>
        <end position="400"/>
    </location>
</feature>
<evidence type="ECO:0000259" key="19">
    <source>
        <dbReference type="PROSITE" id="PS50885"/>
    </source>
</evidence>
<evidence type="ECO:0000256" key="4">
    <source>
        <dbReference type="ARBA" id="ARBA00021740"/>
    </source>
</evidence>
<dbReference type="SUPFAM" id="SSF52172">
    <property type="entry name" value="CheY-like"/>
    <property type="match status" value="1"/>
</dbReference>
<dbReference type="InterPro" id="IPR001789">
    <property type="entry name" value="Sig_transdc_resp-reg_receiver"/>
</dbReference>
<evidence type="ECO:0000256" key="10">
    <source>
        <dbReference type="ARBA" id="ARBA00022741"/>
    </source>
</evidence>
<comment type="catalytic activity">
    <reaction evidence="1">
        <text>ATP + protein L-histidine = ADP + protein N-phospho-L-histidine.</text>
        <dbReference type="EC" id="2.7.13.3"/>
    </reaction>
</comment>
<evidence type="ECO:0000259" key="17">
    <source>
        <dbReference type="PROSITE" id="PS50110"/>
    </source>
</evidence>
<dbReference type="eggNOG" id="COG3279">
    <property type="taxonomic scope" value="Bacteria"/>
</dbReference>
<evidence type="ECO:0000313" key="21">
    <source>
        <dbReference type="Proteomes" id="UP000017819"/>
    </source>
</evidence>
<comment type="caution">
    <text evidence="20">The sequence shown here is derived from an EMBL/GenBank/DDBJ whole genome shotgun (WGS) entry which is preliminary data.</text>
</comment>
<dbReference type="SMART" id="SM00448">
    <property type="entry name" value="REC"/>
    <property type="match status" value="1"/>
</dbReference>
<dbReference type="Proteomes" id="UP000017819">
    <property type="component" value="Unassembled WGS sequence"/>
</dbReference>
<evidence type="ECO:0000256" key="9">
    <source>
        <dbReference type="ARBA" id="ARBA00022737"/>
    </source>
</evidence>
<dbReference type="eggNOG" id="COG3920">
    <property type="taxonomic scope" value="Bacteria"/>
</dbReference>
<evidence type="ECO:0000256" key="5">
    <source>
        <dbReference type="ARBA" id="ARBA00022553"/>
    </source>
</evidence>
<evidence type="ECO:0000256" key="2">
    <source>
        <dbReference type="ARBA" id="ARBA00004370"/>
    </source>
</evidence>
<dbReference type="InterPro" id="IPR011102">
    <property type="entry name" value="Sig_transdc_His_kinase_HWE"/>
</dbReference>
<keyword evidence="16" id="KW-0812">Transmembrane</keyword>
<keyword evidence="6" id="KW-0285">Flavoprotein</keyword>
<comment type="subcellular location">
    <subcellularLocation>
        <location evidence="2">Membrane</location>
    </subcellularLocation>
</comment>
<keyword evidence="9" id="KW-0677">Repeat</keyword>
<protein>
    <recommendedName>
        <fullName evidence="4">Blue-light-activated histidine kinase</fullName>
        <ecNumber evidence="3">2.7.13.3</ecNumber>
    </recommendedName>
</protein>
<dbReference type="InterPro" id="IPR013656">
    <property type="entry name" value="PAS_4"/>
</dbReference>
<dbReference type="Gene3D" id="3.40.50.2300">
    <property type="match status" value="1"/>
</dbReference>
<dbReference type="Gene3D" id="3.30.565.10">
    <property type="entry name" value="Histidine kinase-like ATPase, C-terminal domain"/>
    <property type="match status" value="1"/>
</dbReference>
<dbReference type="InterPro" id="IPR035965">
    <property type="entry name" value="PAS-like_dom_sf"/>
</dbReference>
<dbReference type="EC" id="2.7.13.3" evidence="3"/>
<dbReference type="Gene3D" id="6.10.340.10">
    <property type="match status" value="1"/>
</dbReference>
<dbReference type="Pfam" id="PF07536">
    <property type="entry name" value="HWE_HK"/>
    <property type="match status" value="1"/>
</dbReference>
<dbReference type="CDD" id="cd06225">
    <property type="entry name" value="HAMP"/>
    <property type="match status" value="1"/>
</dbReference>
<name>V4RMR7_9HYPH</name>
<dbReference type="STRING" id="631454.N177_0793"/>
<dbReference type="PROSITE" id="PS50885">
    <property type="entry name" value="HAMP"/>
    <property type="match status" value="1"/>
</dbReference>
<feature type="transmembrane region" description="Helical" evidence="16">
    <location>
        <begin position="52"/>
        <end position="73"/>
    </location>
</feature>
<evidence type="ECO:0000313" key="20">
    <source>
        <dbReference type="EMBL" id="ESR26574.1"/>
    </source>
</evidence>
<keyword evidence="7" id="KW-0288">FMN</keyword>
<dbReference type="Gene3D" id="3.30.450.20">
    <property type="entry name" value="PAS domain"/>
    <property type="match status" value="2"/>
</dbReference>
<dbReference type="GO" id="GO:0016020">
    <property type="term" value="C:membrane"/>
    <property type="evidence" value="ECO:0007669"/>
    <property type="project" value="UniProtKB-SubCell"/>
</dbReference>
<keyword evidence="21" id="KW-1185">Reference proteome</keyword>
<sequence>MGTGAVDVAQRLRFGPKGDWEIASPSTHSDPPPDQGDTRRLIDGPGCGRGSLGARILLLVLIAALPIFGLQVADEIESRRLREEASRSAAEQSARLLAAQFGAFVDGVRIFAATLSRLPPMQALDTTGCEDAIDAYTAHSVALTQLLAVDMTGRVFCNQLNRGQSVDLSDRDYVMRSMSERRLTTSGYILGRQTQEPILSFAYPIIGPENEVRGAVIVAYDVLKVGLELAAGRPPENQALLLVDANLVRVARVPSDPALIGRPVDREALRGAIAAGGSGSVISDEDAGGQFDAYAPVLGGTGLYAVVSTSEDAITGAAERLFWRNMIAVLLVFGTAGVAALVIGNVSIRLPVLHLTRLTEAMAEGDLGARAGEMRGSSPEHKRLGRSFNRMAEVVEQRTHQLRESESRFRLALSGSPIFVFECDRDLRLTWCFNPPPPLSRDSLIGTAIPDIGGGDAARYRSLYRRAVATRRSVGDEVVHHVAGRARVFDLTLEPRFDDEGRMQGLSGVAVDVTERKRAEEQLRLLAAEIDHRAKNILAVVLSIIRQSAANARTVPDFLSAIDGRVAAMARAHSLLSQSRWQSVELRRLLEEELAAYRRAERSNVLLNGPECMLTPKAALALSLTVHELATNAVKYGGLSSQSGGVHVSWAFEVNGDLVVEWSEHGGPPTSEVNRRGFGQKLIARSLAMDLDGSVEHDIRPGGAYCRMVVPTSHVIRPNEKGELEPSMSEAGLQSEEASIEGVRVLVVEDSALILMEVEMAIEDAGGLVVGPATRLAQASELAASAEFDVALLDVNLDGELTYAVADTLARRSKPFVLATGYDPQTSIVAEYRDRPVLRKPYTSEGLVRAIKEMVG</sequence>
<evidence type="ECO:0000256" key="12">
    <source>
        <dbReference type="ARBA" id="ARBA00022840"/>
    </source>
</evidence>
<dbReference type="eggNOG" id="COG4191">
    <property type="taxonomic scope" value="Bacteria"/>
</dbReference>
<dbReference type="InterPro" id="IPR011006">
    <property type="entry name" value="CheY-like_superfamily"/>
</dbReference>
<evidence type="ECO:0000256" key="3">
    <source>
        <dbReference type="ARBA" id="ARBA00012438"/>
    </source>
</evidence>
<reference evidence="20 21" key="1">
    <citation type="journal article" date="2014" name="Genome Announc.">
        <title>Draft Genome Sequence of Lutibaculum baratangense Strain AMV1T, Isolated from a Mud Volcano in Andamans, India.</title>
        <authorList>
            <person name="Singh A."/>
            <person name="Sreenivas A."/>
            <person name="Sathyanarayana Reddy G."/>
            <person name="Pinnaka A.K."/>
            <person name="Shivaji S."/>
        </authorList>
    </citation>
    <scope>NUCLEOTIDE SEQUENCE [LARGE SCALE GENOMIC DNA]</scope>
    <source>
        <strain evidence="20 21">AMV1</strain>
    </source>
</reference>
<organism evidence="20 21">
    <name type="scientific">Lutibaculum baratangense AMV1</name>
    <dbReference type="NCBI Taxonomy" id="631454"/>
    <lineage>
        <taxon>Bacteria</taxon>
        <taxon>Pseudomonadati</taxon>
        <taxon>Pseudomonadota</taxon>
        <taxon>Alphaproteobacteria</taxon>
        <taxon>Hyphomicrobiales</taxon>
        <taxon>Tepidamorphaceae</taxon>
        <taxon>Lutibaculum</taxon>
    </lineage>
</organism>
<keyword evidence="13" id="KW-0843">Virulence</keyword>
<feature type="modified residue" description="4-aspartylphosphate" evidence="14">
    <location>
        <position position="794"/>
    </location>
</feature>
<evidence type="ECO:0000256" key="14">
    <source>
        <dbReference type="PROSITE-ProRule" id="PRU00169"/>
    </source>
</evidence>
<dbReference type="AlphaFoldDB" id="V4RMR7"/>
<keyword evidence="8" id="KW-0808">Transferase</keyword>
<dbReference type="CDD" id="cd00130">
    <property type="entry name" value="PAS"/>
    <property type="match status" value="1"/>
</dbReference>
<evidence type="ECO:0000256" key="1">
    <source>
        <dbReference type="ARBA" id="ARBA00000085"/>
    </source>
</evidence>
<dbReference type="CDD" id="cd12914">
    <property type="entry name" value="PDC1_DGC_like"/>
    <property type="match status" value="1"/>
</dbReference>
<dbReference type="NCBIfam" id="TIGR00229">
    <property type="entry name" value="sensory_box"/>
    <property type="match status" value="1"/>
</dbReference>
<keyword evidence="16" id="KW-0472">Membrane</keyword>
<dbReference type="SUPFAM" id="SSF55785">
    <property type="entry name" value="PYP-like sensor domain (PAS domain)"/>
    <property type="match status" value="1"/>
</dbReference>
<dbReference type="GO" id="GO:0004673">
    <property type="term" value="F:protein histidine kinase activity"/>
    <property type="evidence" value="ECO:0007669"/>
    <property type="project" value="UniProtKB-EC"/>
</dbReference>
<dbReference type="GO" id="GO:0005524">
    <property type="term" value="F:ATP binding"/>
    <property type="evidence" value="ECO:0007669"/>
    <property type="project" value="UniProtKB-KW"/>
</dbReference>
<keyword evidence="11" id="KW-0418">Kinase</keyword>
<keyword evidence="10" id="KW-0547">Nucleotide-binding</keyword>
<dbReference type="PANTHER" id="PTHR41523">
    <property type="entry name" value="TWO-COMPONENT SYSTEM SENSOR PROTEIN"/>
    <property type="match status" value="1"/>
</dbReference>
<keyword evidence="5 14" id="KW-0597">Phosphoprotein</keyword>
<evidence type="ECO:0000256" key="15">
    <source>
        <dbReference type="SAM" id="MobiDB-lite"/>
    </source>
</evidence>
<evidence type="ECO:0000256" key="16">
    <source>
        <dbReference type="SAM" id="Phobius"/>
    </source>
</evidence>
<keyword evidence="12" id="KW-0067">ATP-binding</keyword>
<feature type="domain" description="PAC" evidence="18">
    <location>
        <begin position="472"/>
        <end position="525"/>
    </location>
</feature>
<dbReference type="InterPro" id="IPR003660">
    <property type="entry name" value="HAMP_dom"/>
</dbReference>
<evidence type="ECO:0000256" key="13">
    <source>
        <dbReference type="ARBA" id="ARBA00023026"/>
    </source>
</evidence>
<accession>V4RMR7</accession>
<dbReference type="GO" id="GO:0000160">
    <property type="term" value="P:phosphorelay signal transduction system"/>
    <property type="evidence" value="ECO:0007669"/>
    <property type="project" value="InterPro"/>
</dbReference>
<keyword evidence="16" id="KW-1133">Transmembrane helix</keyword>
<dbReference type="Pfam" id="PF08448">
    <property type="entry name" value="PAS_4"/>
    <property type="match status" value="1"/>
</dbReference>
<evidence type="ECO:0000256" key="8">
    <source>
        <dbReference type="ARBA" id="ARBA00022679"/>
    </source>
</evidence>
<evidence type="ECO:0000259" key="18">
    <source>
        <dbReference type="PROSITE" id="PS50113"/>
    </source>
</evidence>
<feature type="region of interest" description="Disordered" evidence="15">
    <location>
        <begin position="17"/>
        <end position="44"/>
    </location>
</feature>
<dbReference type="InterPro" id="IPR000700">
    <property type="entry name" value="PAS-assoc_C"/>
</dbReference>
<dbReference type="PROSITE" id="PS50113">
    <property type="entry name" value="PAC"/>
    <property type="match status" value="1"/>
</dbReference>
<dbReference type="EMBL" id="AWXZ01000014">
    <property type="protein sequence ID" value="ESR26574.1"/>
    <property type="molecule type" value="Genomic_DNA"/>
</dbReference>